<dbReference type="GO" id="GO:0015421">
    <property type="term" value="F:ABC-type oligopeptide transporter activity"/>
    <property type="evidence" value="ECO:0007669"/>
    <property type="project" value="TreeGrafter"/>
</dbReference>
<evidence type="ECO:0000256" key="1">
    <source>
        <dbReference type="ARBA" id="ARBA00022741"/>
    </source>
</evidence>
<keyword evidence="5" id="KW-1185">Reference proteome</keyword>
<dbReference type="InterPro" id="IPR003439">
    <property type="entry name" value="ABC_transporter-like_ATP-bd"/>
</dbReference>
<feature type="domain" description="ABC transporter" evidence="3">
    <location>
        <begin position="581"/>
        <end position="850"/>
    </location>
</feature>
<dbReference type="GO" id="GO:0016887">
    <property type="term" value="F:ATP hydrolysis activity"/>
    <property type="evidence" value="ECO:0007669"/>
    <property type="project" value="InterPro"/>
</dbReference>
<organism evidence="4 5">
    <name type="scientific">Mycena citricolor</name>
    <dbReference type="NCBI Taxonomy" id="2018698"/>
    <lineage>
        <taxon>Eukaryota</taxon>
        <taxon>Fungi</taxon>
        <taxon>Dikarya</taxon>
        <taxon>Basidiomycota</taxon>
        <taxon>Agaricomycotina</taxon>
        <taxon>Agaricomycetes</taxon>
        <taxon>Agaricomycetidae</taxon>
        <taxon>Agaricales</taxon>
        <taxon>Marasmiineae</taxon>
        <taxon>Mycenaceae</taxon>
        <taxon>Mycena</taxon>
    </lineage>
</organism>
<dbReference type="Pfam" id="PF00005">
    <property type="entry name" value="ABC_tran"/>
    <property type="match status" value="1"/>
</dbReference>
<evidence type="ECO:0000313" key="4">
    <source>
        <dbReference type="EMBL" id="CAK5284917.1"/>
    </source>
</evidence>
<gene>
    <name evidence="4" type="ORF">MYCIT1_LOCUS38446</name>
</gene>
<dbReference type="SUPFAM" id="SSF52540">
    <property type="entry name" value="P-loop containing nucleoside triphosphate hydrolases"/>
    <property type="match status" value="1"/>
</dbReference>
<dbReference type="SMART" id="SM00382">
    <property type="entry name" value="AAA"/>
    <property type="match status" value="1"/>
</dbReference>
<dbReference type="GO" id="GO:0005524">
    <property type="term" value="F:ATP binding"/>
    <property type="evidence" value="ECO:0007669"/>
    <property type="project" value="UniProtKB-KW"/>
</dbReference>
<dbReference type="InterPro" id="IPR027417">
    <property type="entry name" value="P-loop_NTPase"/>
</dbReference>
<dbReference type="InterPro" id="IPR003593">
    <property type="entry name" value="AAA+_ATPase"/>
</dbReference>
<sequence length="863" mass="95184">MDQLRPQQAACIRPPQMNPKMPVSDRDLLSLLPTGASFSQGSYACPSLFQAAPWIWGVTGTSGACGRTSYPARAKVEAMRAISSPLWKRASRIRVDSGVCSAPDAMLSSKPRDDRVVVSIWPTGPGNTYIKTARGTSSVFSSDWLASLRGQERVPYHITSPLPSPALAKFAMGLGIRNEKSSGDLDLDLNRFLPPELYTSLKLGVWRLVMEKDAGDASSLLHLPGINKIRDVIAAIPMLVRFFLEIYALCPHLMLVYILLRVWGGLETVVMLYSSTRVLQSIELGLRTGKPDLRAIGTAVALRVAGVTLSAVMKWARDCILPVLKSKVDIHFEDTLLQASLRRDLPTSLANEHKGEPDAENGWRAYETLLYSSQRILRLVIQLLFISSQECGGIAFSIAILASPIASFLTTRNLVLKPHIVFSDNEDYIRMRALKSMAALPFREQIISENLVDWIWGEYKKARNILGSAAAEDVYHLHDRRPTPIANISREWAGELPTLFWAFSAVMQPRSVSMTSIAIMQQYATSLSYSLELLMYDLRQIGKALRDIAALYEAADVRNELVDGELAYPGAERHSSEGMDVEFRNVTFAYAGTKSIRPALVDVSFRIPAGSLAVIVGTNGSGKSTAVKLLTRLFDPVSGTILVDGTPVQKYRLSDLREAHATLMQTYRMYPLSIADNIGLGRVETMDDEDAVIDAARNGCAVDVLSKFKHGLHTTLEPPSTSHGYQINHDSHSGLGSYLTNLEKTVDVSGGERQRLVASRIFMRLRSEKIKLVAVDEPSSALDAKCEYDLFKHLRRAGRGKTIVCVTHRFGHLTRNADVVICMKDGRVVETGTHDQLMARDGEYASLYRVQAQAFAGTESPSP</sequence>
<proteinExistence type="predicted"/>
<name>A0AAD2HZU3_9AGAR</name>
<keyword evidence="2" id="KW-0067">ATP-binding</keyword>
<evidence type="ECO:0000259" key="3">
    <source>
        <dbReference type="PROSITE" id="PS50893"/>
    </source>
</evidence>
<evidence type="ECO:0000313" key="5">
    <source>
        <dbReference type="Proteomes" id="UP001295794"/>
    </source>
</evidence>
<dbReference type="AlphaFoldDB" id="A0AAD2HZU3"/>
<dbReference type="EMBL" id="CAVNYO010000481">
    <property type="protein sequence ID" value="CAK5284917.1"/>
    <property type="molecule type" value="Genomic_DNA"/>
</dbReference>
<protein>
    <recommendedName>
        <fullName evidence="3">ABC transporter domain-containing protein</fullName>
    </recommendedName>
</protein>
<dbReference type="PANTHER" id="PTHR43394">
    <property type="entry name" value="ATP-DEPENDENT PERMEASE MDL1, MITOCHONDRIAL"/>
    <property type="match status" value="1"/>
</dbReference>
<comment type="caution">
    <text evidence="4">The sequence shown here is derived from an EMBL/GenBank/DDBJ whole genome shotgun (WGS) entry which is preliminary data.</text>
</comment>
<reference evidence="4" key="1">
    <citation type="submission" date="2023-11" db="EMBL/GenBank/DDBJ databases">
        <authorList>
            <person name="De Vega J J."/>
            <person name="De Vega J J."/>
        </authorList>
    </citation>
    <scope>NUCLEOTIDE SEQUENCE</scope>
</reference>
<evidence type="ECO:0000256" key="2">
    <source>
        <dbReference type="ARBA" id="ARBA00022840"/>
    </source>
</evidence>
<dbReference type="Gene3D" id="3.40.50.300">
    <property type="entry name" value="P-loop containing nucleotide triphosphate hydrolases"/>
    <property type="match status" value="1"/>
</dbReference>
<dbReference type="PROSITE" id="PS50893">
    <property type="entry name" value="ABC_TRANSPORTER_2"/>
    <property type="match status" value="1"/>
</dbReference>
<accession>A0AAD2HZU3</accession>
<dbReference type="PANTHER" id="PTHR43394:SF1">
    <property type="entry name" value="ATP-BINDING CASSETTE SUB-FAMILY B MEMBER 10, MITOCHONDRIAL"/>
    <property type="match status" value="1"/>
</dbReference>
<dbReference type="InterPro" id="IPR039421">
    <property type="entry name" value="Type_1_exporter"/>
</dbReference>
<keyword evidence="1" id="KW-0547">Nucleotide-binding</keyword>
<dbReference type="Proteomes" id="UP001295794">
    <property type="component" value="Unassembled WGS sequence"/>
</dbReference>